<dbReference type="CDD" id="cd04301">
    <property type="entry name" value="NAT_SF"/>
    <property type="match status" value="1"/>
</dbReference>
<evidence type="ECO:0000259" key="3">
    <source>
        <dbReference type="PROSITE" id="PS51186"/>
    </source>
</evidence>
<keyword evidence="2" id="KW-0012">Acyltransferase</keyword>
<keyword evidence="5" id="KW-1185">Reference proteome</keyword>
<comment type="caution">
    <text evidence="4">The sequence shown here is derived from an EMBL/GenBank/DDBJ whole genome shotgun (WGS) entry which is preliminary data.</text>
</comment>
<feature type="domain" description="N-acetyltransferase" evidence="3">
    <location>
        <begin position="5"/>
        <end position="151"/>
    </location>
</feature>
<dbReference type="PROSITE" id="PS51186">
    <property type="entry name" value="GNAT"/>
    <property type="match status" value="1"/>
</dbReference>
<dbReference type="GO" id="GO:0016747">
    <property type="term" value="F:acyltransferase activity, transferring groups other than amino-acyl groups"/>
    <property type="evidence" value="ECO:0007669"/>
    <property type="project" value="InterPro"/>
</dbReference>
<dbReference type="Gene3D" id="3.40.630.30">
    <property type="match status" value="1"/>
</dbReference>
<accession>A0AAJ2JSM3</accession>
<gene>
    <name evidence="4" type="ORF">RQP50_08620</name>
</gene>
<evidence type="ECO:0000313" key="4">
    <source>
        <dbReference type="EMBL" id="MDT8976308.1"/>
    </source>
</evidence>
<dbReference type="InterPro" id="IPR000182">
    <property type="entry name" value="GNAT_dom"/>
</dbReference>
<reference evidence="5" key="1">
    <citation type="submission" date="2023-09" db="EMBL/GenBank/DDBJ databases">
        <title>Paenibacillus sp. chi10 Genome sequencing and assembly.</title>
        <authorList>
            <person name="Kim I."/>
        </authorList>
    </citation>
    <scope>NUCLEOTIDE SEQUENCE [LARGE SCALE GENOMIC DNA]</scope>
    <source>
        <strain evidence="5">chi10</strain>
    </source>
</reference>
<protein>
    <submittedName>
        <fullName evidence="4">GNAT family N-acetyltransferase</fullName>
    </submittedName>
</protein>
<dbReference type="PANTHER" id="PTHR43877">
    <property type="entry name" value="AMINOALKYLPHOSPHONATE N-ACETYLTRANSFERASE-RELATED-RELATED"/>
    <property type="match status" value="1"/>
</dbReference>
<organism evidence="4 5">
    <name type="scientific">Paenibacillus suaedae</name>
    <dbReference type="NCBI Taxonomy" id="3077233"/>
    <lineage>
        <taxon>Bacteria</taxon>
        <taxon>Bacillati</taxon>
        <taxon>Bacillota</taxon>
        <taxon>Bacilli</taxon>
        <taxon>Bacillales</taxon>
        <taxon>Paenibacillaceae</taxon>
        <taxon>Paenibacillus</taxon>
    </lineage>
</organism>
<dbReference type="AlphaFoldDB" id="A0AAJ2JSM3"/>
<dbReference type="EMBL" id="JAVYAA010000002">
    <property type="protein sequence ID" value="MDT8976308.1"/>
    <property type="molecule type" value="Genomic_DNA"/>
</dbReference>
<dbReference type="RefSeq" id="WP_072731093.1">
    <property type="nucleotide sequence ID" value="NZ_JAVYAA010000002.1"/>
</dbReference>
<dbReference type="InterPro" id="IPR016181">
    <property type="entry name" value="Acyl_CoA_acyltransferase"/>
</dbReference>
<name>A0AAJ2JSM3_9BACL</name>
<dbReference type="SUPFAM" id="SSF55729">
    <property type="entry name" value="Acyl-CoA N-acyltransferases (Nat)"/>
    <property type="match status" value="1"/>
</dbReference>
<proteinExistence type="predicted"/>
<dbReference type="Proteomes" id="UP001250538">
    <property type="component" value="Unassembled WGS sequence"/>
</dbReference>
<dbReference type="Pfam" id="PF00583">
    <property type="entry name" value="Acetyltransf_1"/>
    <property type="match status" value="1"/>
</dbReference>
<keyword evidence="1" id="KW-0808">Transferase</keyword>
<sequence length="152" mass="17928">MLQIINLKDRMDLLEQVSHWLWQQWASDKPYEAIKYATEHHVHVDRVPMTFVALLDKQPVGTVSLWMNDFKCRQDLYPWLASLYVTEAARGQGVAAALQQYVVQEAKRLGYDNLYLNTNHIGFYERQGWEFVESAPLLEGGYKRIYRKKLTY</sequence>
<evidence type="ECO:0000256" key="2">
    <source>
        <dbReference type="ARBA" id="ARBA00023315"/>
    </source>
</evidence>
<dbReference type="InterPro" id="IPR050832">
    <property type="entry name" value="Bact_Acetyltransf"/>
</dbReference>
<evidence type="ECO:0000256" key="1">
    <source>
        <dbReference type="ARBA" id="ARBA00022679"/>
    </source>
</evidence>
<evidence type="ECO:0000313" key="5">
    <source>
        <dbReference type="Proteomes" id="UP001250538"/>
    </source>
</evidence>